<dbReference type="InterPro" id="IPR003661">
    <property type="entry name" value="HisK_dim/P_dom"/>
</dbReference>
<feature type="domain" description="PAC" evidence="12">
    <location>
        <begin position="447"/>
        <end position="499"/>
    </location>
</feature>
<dbReference type="InterPro" id="IPR035965">
    <property type="entry name" value="PAS-like_dom_sf"/>
</dbReference>
<evidence type="ECO:0000256" key="3">
    <source>
        <dbReference type="ARBA" id="ARBA00018672"/>
    </source>
</evidence>
<comment type="catalytic activity">
    <reaction evidence="1">
        <text>ATP + protein L-histidine = ADP + protein N-phospho-L-histidine.</text>
        <dbReference type="EC" id="2.7.13.3"/>
    </reaction>
</comment>
<dbReference type="Pfam" id="PF00512">
    <property type="entry name" value="HisKA"/>
    <property type="match status" value="1"/>
</dbReference>
<dbReference type="PANTHER" id="PTHR43047">
    <property type="entry name" value="TWO-COMPONENT HISTIDINE PROTEIN KINASE"/>
    <property type="match status" value="1"/>
</dbReference>
<dbReference type="Pfam" id="PF00072">
    <property type="entry name" value="Response_reg"/>
    <property type="match status" value="1"/>
</dbReference>
<dbReference type="CDD" id="cd17546">
    <property type="entry name" value="REC_hyHK_CKI1_RcsC-like"/>
    <property type="match status" value="1"/>
</dbReference>
<evidence type="ECO:0000256" key="2">
    <source>
        <dbReference type="ARBA" id="ARBA00012438"/>
    </source>
</evidence>
<dbReference type="InterPro" id="IPR004358">
    <property type="entry name" value="Sig_transdc_His_kin-like_C"/>
</dbReference>
<dbReference type="InterPro" id="IPR011006">
    <property type="entry name" value="CheY-like_superfamily"/>
</dbReference>
<dbReference type="SMART" id="SM00387">
    <property type="entry name" value="HATPase_c"/>
    <property type="match status" value="1"/>
</dbReference>
<dbReference type="SMART" id="SM00448">
    <property type="entry name" value="REC"/>
    <property type="match status" value="1"/>
</dbReference>
<dbReference type="SUPFAM" id="SSF55874">
    <property type="entry name" value="ATPase domain of HSP90 chaperone/DNA topoisomerase II/histidine kinase"/>
    <property type="match status" value="1"/>
</dbReference>
<keyword evidence="7" id="KW-0902">Two-component regulatory system</keyword>
<dbReference type="Gene3D" id="1.10.287.130">
    <property type="match status" value="1"/>
</dbReference>
<dbReference type="PANTHER" id="PTHR43047:SF72">
    <property type="entry name" value="OSMOSENSING HISTIDINE PROTEIN KINASE SLN1"/>
    <property type="match status" value="1"/>
</dbReference>
<dbReference type="SUPFAM" id="SSF52172">
    <property type="entry name" value="CheY-like"/>
    <property type="match status" value="1"/>
</dbReference>
<reference evidence="13 14" key="1">
    <citation type="submission" date="2021-06" db="EMBL/GenBank/DDBJ databases">
        <title>Description of novel taxa of the family Lachnospiraceae.</title>
        <authorList>
            <person name="Chaplin A.V."/>
            <person name="Sokolova S.R."/>
            <person name="Pikina A.P."/>
            <person name="Korzhanova M."/>
            <person name="Belova V."/>
            <person name="Korostin D."/>
            <person name="Efimov B.A."/>
        </authorList>
    </citation>
    <scope>NUCLEOTIDE SEQUENCE [LARGE SCALE GENOMIC DNA]</scope>
    <source>
        <strain evidence="13 14">ASD4241</strain>
    </source>
</reference>
<keyword evidence="6" id="KW-0418">Kinase</keyword>
<comment type="caution">
    <text evidence="13">The sequence shown here is derived from an EMBL/GenBank/DDBJ whole genome shotgun (WGS) entry which is preliminary data.</text>
</comment>
<dbReference type="Gene3D" id="3.30.565.10">
    <property type="entry name" value="Histidine kinase-like ATPase, C-terminal domain"/>
    <property type="match status" value="1"/>
</dbReference>
<feature type="modified residue" description="4-aspartylphosphate" evidence="9">
    <location>
        <position position="951"/>
    </location>
</feature>
<dbReference type="InterPro" id="IPR005467">
    <property type="entry name" value="His_kinase_dom"/>
</dbReference>
<dbReference type="SMART" id="SM00388">
    <property type="entry name" value="HisKA"/>
    <property type="match status" value="1"/>
</dbReference>
<dbReference type="Gene3D" id="3.30.450.20">
    <property type="entry name" value="PAS domain"/>
    <property type="match status" value="4"/>
</dbReference>
<evidence type="ECO:0000259" key="12">
    <source>
        <dbReference type="PROSITE" id="PS50113"/>
    </source>
</evidence>
<evidence type="ECO:0000256" key="9">
    <source>
        <dbReference type="PROSITE-ProRule" id="PRU00169"/>
    </source>
</evidence>
<gene>
    <name evidence="13" type="ORF">KTH90_00815</name>
</gene>
<dbReference type="CDD" id="cd00082">
    <property type="entry name" value="HisKA"/>
    <property type="match status" value="1"/>
</dbReference>
<evidence type="ECO:0000256" key="5">
    <source>
        <dbReference type="ARBA" id="ARBA00022679"/>
    </source>
</evidence>
<dbReference type="EC" id="2.7.13.3" evidence="2"/>
<evidence type="ECO:0000259" key="11">
    <source>
        <dbReference type="PROSITE" id="PS50110"/>
    </source>
</evidence>
<dbReference type="Gene3D" id="3.40.50.2300">
    <property type="match status" value="1"/>
</dbReference>
<dbReference type="Proteomes" id="UP001314681">
    <property type="component" value="Unassembled WGS sequence"/>
</dbReference>
<name>A0ABS6K2N7_9FIRM</name>
<evidence type="ECO:0000259" key="10">
    <source>
        <dbReference type="PROSITE" id="PS50109"/>
    </source>
</evidence>
<evidence type="ECO:0000256" key="1">
    <source>
        <dbReference type="ARBA" id="ARBA00000085"/>
    </source>
</evidence>
<evidence type="ECO:0000313" key="14">
    <source>
        <dbReference type="Proteomes" id="UP001314681"/>
    </source>
</evidence>
<keyword evidence="14" id="KW-1185">Reference proteome</keyword>
<protein>
    <recommendedName>
        <fullName evidence="3">Stage 0 sporulation protein A homolog</fullName>
        <ecNumber evidence="2">2.7.13.3</ecNumber>
    </recommendedName>
</protein>
<dbReference type="InterPro" id="IPR036890">
    <property type="entry name" value="HATPase_C_sf"/>
</dbReference>
<proteinExistence type="predicted"/>
<sequence>MMDGAGTESLSKILNHMGNTAVYVIRRDTHELLFFNDKVKEITPDISLGKICHEVWKGSCSNCPLLTMGDQETNTRVSYGDPFGKVVDISATKFTWGDENIPAYLISVTPHVSSLEEQKLEREREKLVIVAGKEYPVIYSVNLTKNTYVKLSQESSQAVLPRPSGIFDDLPLTASETVHPDYRERYLKMFNRQNLLACYAAGQEEVELEFPQLYQDGNYKWVLVRVVFLERMTEQGDVMEITLCKNIDVHKKMKDQLELERQTAFDSIPGGVIKCLADEQFTIMEISRNCREMLNISGTDPGGGLRFFQSKKNIEYCRTSSARGLPVNFDGRVRGEQGLIQWFHIEGKKTGEQNGIAEYTLVMLDITKRKEAEAELEQEKLKYRIAVENSADVIFEYYPEEDLFLSQENAQMGGKAVRMEKYHEKVAEVIYPPDQPLIEQLIMGESHQAEVRIIPYQGQDYHWYLIQADYMRGKNGVMRLIGTMRDINRLKMTEAEYRSKEKLLIDSVMTLFGEFIVLNLDTGKFISYKSDELMSAIKEQENFQAFNKEYGETIVHPEDRERFFEFYKLDHIRQRIGNKDRRIILEVRRLNAAGEYRWCEMIGTLLEGREDNLILLTFRDIHELHLVLQDALKMAEQANTAKSDFLSRMSHDIRTPMNAIMGMTSIAAANLDNRTKIEDCLAKIGLSAKFLLSLLNDVLDMSRIESGKINIVNEPFQIQEVIESVILLIEGQTKVKDQELQIQIDDRVKGTYIGDSLRVHQILMNLLTNAVKYTDEAGQVSLCITPIRQVQDVMWTRIVVKDNGIGMSKEFQQKIFEPFEQERQNGGRVFEGSGLGLAIVQNLIHMMGGSISVESSQGEGSCFTVILPMQKAEYPQETEILYEEDSLPDTGDYDYQGEQVLLVEDSELNREIAQTILEMRGLKVDTAENGKKAVDQFNRSAPGTYRAILMDIRMPVMDGLKATKMIREGMHPEAESIPIIAMTANAFENERQEAEQMGVDEYLTKPIDQDQLFFTLNKVLRGRNGKYTEL</sequence>
<dbReference type="PROSITE" id="PS50109">
    <property type="entry name" value="HIS_KIN"/>
    <property type="match status" value="1"/>
</dbReference>
<organism evidence="13 14">
    <name type="scientific">Diplocloster modestus</name>
    <dbReference type="NCBI Taxonomy" id="2850322"/>
    <lineage>
        <taxon>Bacteria</taxon>
        <taxon>Bacillati</taxon>
        <taxon>Bacillota</taxon>
        <taxon>Clostridia</taxon>
        <taxon>Lachnospirales</taxon>
        <taxon>Lachnospiraceae</taxon>
        <taxon>Diplocloster</taxon>
    </lineage>
</organism>
<dbReference type="PROSITE" id="PS50113">
    <property type="entry name" value="PAC"/>
    <property type="match status" value="2"/>
</dbReference>
<dbReference type="SMART" id="SM00086">
    <property type="entry name" value="PAC"/>
    <property type="match status" value="2"/>
</dbReference>
<dbReference type="InterPro" id="IPR003594">
    <property type="entry name" value="HATPase_dom"/>
</dbReference>
<dbReference type="PRINTS" id="PR00344">
    <property type="entry name" value="BCTRLSENSOR"/>
</dbReference>
<dbReference type="EMBL" id="JAHQCX010000001">
    <property type="protein sequence ID" value="MBU9724545.1"/>
    <property type="molecule type" value="Genomic_DNA"/>
</dbReference>
<dbReference type="SUPFAM" id="SSF55785">
    <property type="entry name" value="PYP-like sensor domain (PAS domain)"/>
    <property type="match status" value="3"/>
</dbReference>
<dbReference type="InterPro" id="IPR000700">
    <property type="entry name" value="PAS-assoc_C"/>
</dbReference>
<feature type="domain" description="Histidine kinase" evidence="10">
    <location>
        <begin position="648"/>
        <end position="871"/>
    </location>
</feature>
<evidence type="ECO:0000256" key="6">
    <source>
        <dbReference type="ARBA" id="ARBA00022777"/>
    </source>
</evidence>
<evidence type="ECO:0000256" key="4">
    <source>
        <dbReference type="ARBA" id="ARBA00022553"/>
    </source>
</evidence>
<comment type="function">
    <text evidence="8">May play the central regulatory role in sporulation. It may be an element of the effector pathway responsible for the activation of sporulation genes in response to nutritional stress. Spo0A may act in concert with spo0H (a sigma factor) to control the expression of some genes that are critical to the sporulation process.</text>
</comment>
<dbReference type="InterPro" id="IPR001610">
    <property type="entry name" value="PAC"/>
</dbReference>
<dbReference type="SUPFAM" id="SSF47384">
    <property type="entry name" value="Homodimeric domain of signal transducing histidine kinase"/>
    <property type="match status" value="1"/>
</dbReference>
<keyword evidence="5" id="KW-0808">Transferase</keyword>
<feature type="domain" description="PAC" evidence="12">
    <location>
        <begin position="327"/>
        <end position="378"/>
    </location>
</feature>
<dbReference type="Pfam" id="PF02518">
    <property type="entry name" value="HATPase_c"/>
    <property type="match status" value="1"/>
</dbReference>
<evidence type="ECO:0000256" key="8">
    <source>
        <dbReference type="ARBA" id="ARBA00024867"/>
    </source>
</evidence>
<evidence type="ECO:0000313" key="13">
    <source>
        <dbReference type="EMBL" id="MBU9724545.1"/>
    </source>
</evidence>
<dbReference type="InterPro" id="IPR001789">
    <property type="entry name" value="Sig_transdc_resp-reg_receiver"/>
</dbReference>
<dbReference type="RefSeq" id="WP_238726092.1">
    <property type="nucleotide sequence ID" value="NZ_JAHQCX010000001.1"/>
</dbReference>
<feature type="domain" description="Response regulatory" evidence="11">
    <location>
        <begin position="899"/>
        <end position="1020"/>
    </location>
</feature>
<dbReference type="InterPro" id="IPR036097">
    <property type="entry name" value="HisK_dim/P_sf"/>
</dbReference>
<keyword evidence="4 9" id="KW-0597">Phosphoprotein</keyword>
<dbReference type="PROSITE" id="PS50110">
    <property type="entry name" value="RESPONSE_REGULATORY"/>
    <property type="match status" value="1"/>
</dbReference>
<accession>A0ABS6K2N7</accession>
<evidence type="ECO:0000256" key="7">
    <source>
        <dbReference type="ARBA" id="ARBA00023012"/>
    </source>
</evidence>
<dbReference type="CDD" id="cd16922">
    <property type="entry name" value="HATPase_EvgS-ArcB-TorS-like"/>
    <property type="match status" value="1"/>
</dbReference>